<accession>A0A3B0M235</accession>
<proteinExistence type="predicted"/>
<name>A0A3B0M235_9GAMM</name>
<gene>
    <name evidence="1" type="ORF">ARTV_3219</name>
</gene>
<organism evidence="1">
    <name type="scientific">Arsenophonus endosymbiont of Trialeurodes vaporariorum</name>
    <dbReference type="NCBI Taxonomy" id="235567"/>
    <lineage>
        <taxon>Bacteria</taxon>
        <taxon>Pseudomonadati</taxon>
        <taxon>Pseudomonadota</taxon>
        <taxon>Gammaproteobacteria</taxon>
        <taxon>Enterobacterales</taxon>
        <taxon>Morganellaceae</taxon>
        <taxon>Arsenophonus</taxon>
    </lineage>
</organism>
<protein>
    <submittedName>
        <fullName evidence="1">Uncharacterized protein</fullName>
    </submittedName>
</protein>
<dbReference type="EMBL" id="UFQR01000052">
    <property type="protein sequence ID" value="SSW96672.1"/>
    <property type="molecule type" value="Genomic_DNA"/>
</dbReference>
<evidence type="ECO:0000313" key="1">
    <source>
        <dbReference type="EMBL" id="SSW96672.1"/>
    </source>
</evidence>
<reference evidence="1" key="1">
    <citation type="submission" date="2018-04" db="EMBL/GenBank/DDBJ databases">
        <authorList>
            <person name="Go L.Y."/>
            <person name="Mitchell J.A."/>
        </authorList>
    </citation>
    <scope>NUCLEOTIDE SEQUENCE</scope>
    <source>
        <strain evidence="1">ARTV</strain>
    </source>
</reference>
<sequence>MLNFSKLMKRLGYTKVRTRKITGKLNDFWIYRCKERRVNELRTKENIKNNELIRFAQYTKQPMTAFKHILVDGEYYYVYADHIHFLTKKRQRIAGKQLTGYTAKGVEMREIR</sequence>
<dbReference type="AlphaFoldDB" id="A0A3B0M235"/>